<organism evidence="1 2">
    <name type="scientific">Streptomyces xanthochromogenes</name>
    <dbReference type="NCBI Taxonomy" id="67384"/>
    <lineage>
        <taxon>Bacteria</taxon>
        <taxon>Bacillati</taxon>
        <taxon>Actinomycetota</taxon>
        <taxon>Actinomycetes</taxon>
        <taxon>Kitasatosporales</taxon>
        <taxon>Streptomycetaceae</taxon>
        <taxon>Streptomyces</taxon>
    </lineage>
</organism>
<dbReference type="RefSeq" id="WP_190029004.1">
    <property type="nucleotide sequence ID" value="NZ_BMUU01000015.1"/>
</dbReference>
<evidence type="ECO:0000313" key="2">
    <source>
        <dbReference type="Proteomes" id="UP000600946"/>
    </source>
</evidence>
<sequence length="146" mass="15870">MKAADSRFGTLFDPGCIQHIRDALMLAVPGSLLATAVSTHADPGHCWRNQLFSEAVITVPVHTAREMGHGHRPGPNRELLFDDRDPVPGSYLHDPNRGFGFEDIEPPSPSRACSRTALCCWSRYACDQHAPTELTAGLSAGDMTES</sequence>
<protein>
    <submittedName>
        <fullName evidence="1">Uncharacterized protein</fullName>
    </submittedName>
</protein>
<evidence type="ECO:0000313" key="1">
    <source>
        <dbReference type="EMBL" id="GGY61747.1"/>
    </source>
</evidence>
<reference evidence="2" key="1">
    <citation type="journal article" date="2019" name="Int. J. Syst. Evol. Microbiol.">
        <title>The Global Catalogue of Microorganisms (GCM) 10K type strain sequencing project: providing services to taxonomists for standard genome sequencing and annotation.</title>
        <authorList>
            <consortium name="The Broad Institute Genomics Platform"/>
            <consortium name="The Broad Institute Genome Sequencing Center for Infectious Disease"/>
            <person name="Wu L."/>
            <person name="Ma J."/>
        </authorList>
    </citation>
    <scope>NUCLEOTIDE SEQUENCE [LARGE SCALE GENOMIC DNA]</scope>
    <source>
        <strain evidence="2">JCM 4594</strain>
    </source>
</reference>
<proteinExistence type="predicted"/>
<dbReference type="EMBL" id="BMUU01000015">
    <property type="protein sequence ID" value="GGY61747.1"/>
    <property type="molecule type" value="Genomic_DNA"/>
</dbReference>
<comment type="caution">
    <text evidence="1">The sequence shown here is derived from an EMBL/GenBank/DDBJ whole genome shotgun (WGS) entry which is preliminary data.</text>
</comment>
<dbReference type="Proteomes" id="UP000600946">
    <property type="component" value="Unassembled WGS sequence"/>
</dbReference>
<name>A0ABQ3ANP2_9ACTN</name>
<keyword evidence="2" id="KW-1185">Reference proteome</keyword>
<dbReference type="GeneID" id="96294454"/>
<gene>
    <name evidence="1" type="ORF">GCM10010326_65740</name>
</gene>
<accession>A0ABQ3ANP2</accession>